<protein>
    <submittedName>
        <fullName evidence="1">Receptor-like protein kinase</fullName>
    </submittedName>
</protein>
<keyword evidence="2" id="KW-1185">Reference proteome</keyword>
<dbReference type="AlphaFoldDB" id="A0ABD1QQ30"/>
<evidence type="ECO:0000313" key="2">
    <source>
        <dbReference type="Proteomes" id="UP001604277"/>
    </source>
</evidence>
<dbReference type="EMBL" id="JBFOLJ010000014">
    <property type="protein sequence ID" value="KAL2477131.1"/>
    <property type="molecule type" value="Genomic_DNA"/>
</dbReference>
<dbReference type="PANTHER" id="PTHR34590:SF10">
    <property type="entry name" value="RECEPTOR-LIKE PROTEIN KINASE HERK 1"/>
    <property type="match status" value="1"/>
</dbReference>
<dbReference type="Gene3D" id="2.60.120.430">
    <property type="entry name" value="Galactose-binding lectin"/>
    <property type="match status" value="1"/>
</dbReference>
<dbReference type="InterPro" id="IPR045272">
    <property type="entry name" value="ANXUR1/2-like"/>
</dbReference>
<accession>A0ABD1QQ30</accession>
<sequence length="150" mass="16630">MEKLIRRPSSSNLRLSPPSSASAMAAILLVLFVSVPSFANAIKSDSFTPQDSFLLDCGATSSTTLPGQRAFLGDQDTSKYLAYEGRDIKVSVPSSDVPSRVYLSAKIFESQATYTFHVARPGWHWIRLHFFPVENKDKDLQNCEILGQDE</sequence>
<name>A0ABD1QQ30_9LAMI</name>
<dbReference type="Proteomes" id="UP001604277">
    <property type="component" value="Unassembled WGS sequence"/>
</dbReference>
<dbReference type="PANTHER" id="PTHR34590">
    <property type="entry name" value="OS03G0124300 PROTEIN-RELATED"/>
    <property type="match status" value="1"/>
</dbReference>
<comment type="caution">
    <text evidence="1">The sequence shown here is derived from an EMBL/GenBank/DDBJ whole genome shotgun (WGS) entry which is preliminary data.</text>
</comment>
<gene>
    <name evidence="1" type="ORF">Fot_46145</name>
</gene>
<organism evidence="1 2">
    <name type="scientific">Forsythia ovata</name>
    <dbReference type="NCBI Taxonomy" id="205694"/>
    <lineage>
        <taxon>Eukaryota</taxon>
        <taxon>Viridiplantae</taxon>
        <taxon>Streptophyta</taxon>
        <taxon>Embryophyta</taxon>
        <taxon>Tracheophyta</taxon>
        <taxon>Spermatophyta</taxon>
        <taxon>Magnoliopsida</taxon>
        <taxon>eudicotyledons</taxon>
        <taxon>Gunneridae</taxon>
        <taxon>Pentapetalae</taxon>
        <taxon>asterids</taxon>
        <taxon>lamiids</taxon>
        <taxon>Lamiales</taxon>
        <taxon>Oleaceae</taxon>
        <taxon>Forsythieae</taxon>
        <taxon>Forsythia</taxon>
    </lineage>
</organism>
<proteinExistence type="predicted"/>
<reference evidence="2" key="1">
    <citation type="submission" date="2024-07" db="EMBL/GenBank/DDBJ databases">
        <title>Two chromosome-level genome assemblies of Korean endemic species Abeliophyllum distichum and Forsythia ovata (Oleaceae).</title>
        <authorList>
            <person name="Jang H."/>
        </authorList>
    </citation>
    <scope>NUCLEOTIDE SEQUENCE [LARGE SCALE GENOMIC DNA]</scope>
</reference>
<evidence type="ECO:0000313" key="1">
    <source>
        <dbReference type="EMBL" id="KAL2477131.1"/>
    </source>
</evidence>